<evidence type="ECO:0000313" key="1">
    <source>
        <dbReference type="EMBL" id="PAA69599.1"/>
    </source>
</evidence>
<dbReference type="Proteomes" id="UP000215902">
    <property type="component" value="Unassembled WGS sequence"/>
</dbReference>
<reference evidence="1 2" key="1">
    <citation type="submission" date="2017-06" db="EMBL/GenBank/DDBJ databases">
        <title>A platform for efficient transgenesis in Macrostomum lignano, a flatworm model organism for stem cell research.</title>
        <authorList>
            <person name="Berezikov E."/>
        </authorList>
    </citation>
    <scope>NUCLEOTIDE SEQUENCE [LARGE SCALE GENOMIC DNA]</scope>
    <source>
        <strain evidence="1">DV1</strain>
        <tissue evidence="1">Whole organism</tissue>
    </source>
</reference>
<proteinExistence type="predicted"/>
<dbReference type="AlphaFoldDB" id="A0A267F945"/>
<name>A0A267F945_9PLAT</name>
<evidence type="ECO:0000313" key="2">
    <source>
        <dbReference type="Proteomes" id="UP000215902"/>
    </source>
</evidence>
<keyword evidence="2" id="KW-1185">Reference proteome</keyword>
<sequence length="93" mass="10470">SLHGIATRVTLHVARRPPRRAAMRRCPLVCAVVRRCAPVRRCALLWRAGAPLCAVVRRCVPKKGLCAPEFSDQTATFLTMVDVKRLFSCFYFP</sequence>
<organism evidence="1 2">
    <name type="scientific">Macrostomum lignano</name>
    <dbReference type="NCBI Taxonomy" id="282301"/>
    <lineage>
        <taxon>Eukaryota</taxon>
        <taxon>Metazoa</taxon>
        <taxon>Spiralia</taxon>
        <taxon>Lophotrochozoa</taxon>
        <taxon>Platyhelminthes</taxon>
        <taxon>Rhabditophora</taxon>
        <taxon>Macrostomorpha</taxon>
        <taxon>Macrostomida</taxon>
        <taxon>Macrostomidae</taxon>
        <taxon>Macrostomum</taxon>
    </lineage>
</organism>
<comment type="caution">
    <text evidence="1">The sequence shown here is derived from an EMBL/GenBank/DDBJ whole genome shotgun (WGS) entry which is preliminary data.</text>
</comment>
<feature type="non-terminal residue" evidence="1">
    <location>
        <position position="1"/>
    </location>
</feature>
<gene>
    <name evidence="1" type="ORF">BOX15_Mlig029663g1</name>
</gene>
<protein>
    <submittedName>
        <fullName evidence="1">Uncharacterized protein</fullName>
    </submittedName>
</protein>
<accession>A0A267F945</accession>
<dbReference type="EMBL" id="NIVC01001309">
    <property type="protein sequence ID" value="PAA69599.1"/>
    <property type="molecule type" value="Genomic_DNA"/>
</dbReference>